<feature type="transmembrane region" description="Helical" evidence="1">
    <location>
        <begin position="62"/>
        <end position="80"/>
    </location>
</feature>
<sequence length="284" mass="29484">MTDAMELLRDLDPAPEGESTARAIGADDAAFAALWSRIEHEQQSAGDRGTSGDLCRTRRRRWSLAGLGLAAAVTGAVVLWPSGPTAPVAHAGWVPDPAPVAASDLSAWAEYACAADRSQDGIDRGGATHPDPPRVDDLQPVAAEQRGEAVLVLSAGSEAWSTCLTAESGWGGMRATTRLTDLDTGETIGNWHLSQATHHAAAGQPGFAWDAVVFGAQVADDVERVVLTLGSGFEVDATVAEGFALAWWPQEGSGAESVDAVAITLIDESGAVVEEIKIPAVPSQ</sequence>
<evidence type="ECO:0000313" key="3">
    <source>
        <dbReference type="Proteomes" id="UP000224915"/>
    </source>
</evidence>
<dbReference type="Proteomes" id="UP000224915">
    <property type="component" value="Unassembled WGS sequence"/>
</dbReference>
<proteinExistence type="predicted"/>
<dbReference type="RefSeq" id="WP_098467965.1">
    <property type="nucleotide sequence ID" value="NZ_PDJD01000001.1"/>
</dbReference>
<comment type="caution">
    <text evidence="2">The sequence shown here is derived from an EMBL/GenBank/DDBJ whole genome shotgun (WGS) entry which is preliminary data.</text>
</comment>
<keyword evidence="1" id="KW-0472">Membrane</keyword>
<dbReference type="OrthoDB" id="4826125at2"/>
<keyword evidence="1" id="KW-1133">Transmembrane helix</keyword>
<dbReference type="EMBL" id="PDJD01000001">
    <property type="protein sequence ID" value="PFG18724.1"/>
    <property type="molecule type" value="Genomic_DNA"/>
</dbReference>
<evidence type="ECO:0000313" key="2">
    <source>
        <dbReference type="EMBL" id="PFG18724.1"/>
    </source>
</evidence>
<protein>
    <submittedName>
        <fullName evidence="2">Uncharacterized protein</fullName>
    </submittedName>
</protein>
<accession>A0A2A9CWC0</accession>
<organism evidence="2 3">
    <name type="scientific">Serinibacter salmoneus</name>
    <dbReference type="NCBI Taxonomy" id="556530"/>
    <lineage>
        <taxon>Bacteria</taxon>
        <taxon>Bacillati</taxon>
        <taxon>Actinomycetota</taxon>
        <taxon>Actinomycetes</taxon>
        <taxon>Micrococcales</taxon>
        <taxon>Beutenbergiaceae</taxon>
        <taxon>Serinibacter</taxon>
    </lineage>
</organism>
<keyword evidence="1" id="KW-0812">Transmembrane</keyword>
<keyword evidence="3" id="KW-1185">Reference proteome</keyword>
<dbReference type="AlphaFoldDB" id="A0A2A9CWC0"/>
<name>A0A2A9CWC0_9MICO</name>
<gene>
    <name evidence="2" type="ORF">ATL40_0267</name>
</gene>
<reference evidence="2 3" key="1">
    <citation type="submission" date="2017-10" db="EMBL/GenBank/DDBJ databases">
        <title>Sequencing the genomes of 1000 actinobacteria strains.</title>
        <authorList>
            <person name="Klenk H.-P."/>
        </authorList>
    </citation>
    <scope>NUCLEOTIDE SEQUENCE [LARGE SCALE GENOMIC DNA]</scope>
    <source>
        <strain evidence="2 3">DSM 21801</strain>
    </source>
</reference>
<evidence type="ECO:0000256" key="1">
    <source>
        <dbReference type="SAM" id="Phobius"/>
    </source>
</evidence>